<feature type="non-terminal residue" evidence="3">
    <location>
        <position position="236"/>
    </location>
</feature>
<reference evidence="3" key="1">
    <citation type="journal article" date="2014" name="Front. Microbiol.">
        <title>High frequency of phylogenetically diverse reductive dehalogenase-homologous genes in deep subseafloor sedimentary metagenomes.</title>
        <authorList>
            <person name="Kawai M."/>
            <person name="Futagami T."/>
            <person name="Toyoda A."/>
            <person name="Takaki Y."/>
            <person name="Nishi S."/>
            <person name="Hori S."/>
            <person name="Arai W."/>
            <person name="Tsubouchi T."/>
            <person name="Morono Y."/>
            <person name="Uchiyama I."/>
            <person name="Ito T."/>
            <person name="Fujiyama A."/>
            <person name="Inagaki F."/>
            <person name="Takami H."/>
        </authorList>
    </citation>
    <scope>NUCLEOTIDE SEQUENCE</scope>
    <source>
        <strain evidence="3">Expedition CK06-06</strain>
    </source>
</reference>
<name>X0YCA1_9ZZZZ</name>
<gene>
    <name evidence="3" type="ORF">S01H1_76281</name>
</gene>
<dbReference type="InterPro" id="IPR027417">
    <property type="entry name" value="P-loop_NTPase"/>
</dbReference>
<dbReference type="PANTHER" id="PTHR42957">
    <property type="entry name" value="HELICASE MJ1565-RELATED"/>
    <property type="match status" value="1"/>
</dbReference>
<dbReference type="InterPro" id="IPR002789">
    <property type="entry name" value="HerA_central"/>
</dbReference>
<comment type="caution">
    <text evidence="3">The sequence shown here is derived from an EMBL/GenBank/DDBJ whole genome shotgun (WGS) entry which is preliminary data.</text>
</comment>
<accession>X0YCA1</accession>
<dbReference type="AlphaFoldDB" id="X0YCA1"/>
<feature type="region of interest" description="Disordered" evidence="1">
    <location>
        <begin position="1"/>
        <end position="21"/>
    </location>
</feature>
<organism evidence="3">
    <name type="scientific">marine sediment metagenome</name>
    <dbReference type="NCBI Taxonomy" id="412755"/>
    <lineage>
        <taxon>unclassified sequences</taxon>
        <taxon>metagenomes</taxon>
        <taxon>ecological metagenomes</taxon>
    </lineage>
</organism>
<dbReference type="PANTHER" id="PTHR42957:SF1">
    <property type="entry name" value="HELICASE MJ1565-RELATED"/>
    <property type="match status" value="1"/>
</dbReference>
<proteinExistence type="predicted"/>
<protein>
    <recommendedName>
        <fullName evidence="2">Helicase HerA central domain-containing protein</fullName>
    </recommendedName>
</protein>
<dbReference type="SUPFAM" id="SSF52540">
    <property type="entry name" value="P-loop containing nucleoside triphosphate hydrolases"/>
    <property type="match status" value="1"/>
</dbReference>
<evidence type="ECO:0000259" key="2">
    <source>
        <dbReference type="Pfam" id="PF01935"/>
    </source>
</evidence>
<feature type="compositionally biased region" description="Polar residues" evidence="1">
    <location>
        <begin position="1"/>
        <end position="10"/>
    </location>
</feature>
<dbReference type="EMBL" id="BARS01051178">
    <property type="protein sequence ID" value="GAG53459.1"/>
    <property type="molecule type" value="Genomic_DNA"/>
</dbReference>
<evidence type="ECO:0000256" key="1">
    <source>
        <dbReference type="SAM" id="MobiDB-lite"/>
    </source>
</evidence>
<feature type="non-terminal residue" evidence="3">
    <location>
        <position position="1"/>
    </location>
</feature>
<dbReference type="InterPro" id="IPR008571">
    <property type="entry name" value="HerA-like"/>
</dbReference>
<feature type="domain" description="Helicase HerA central" evidence="2">
    <location>
        <begin position="52"/>
        <end position="204"/>
    </location>
</feature>
<dbReference type="Gene3D" id="3.40.50.300">
    <property type="entry name" value="P-loop containing nucleotide triphosphate hydrolases"/>
    <property type="match status" value="1"/>
</dbReference>
<dbReference type="Pfam" id="PF01935">
    <property type="entry name" value="DUF87"/>
    <property type="match status" value="1"/>
</dbReference>
<sequence length="236" mass="26501">GLNSPFSGDVTSLLEGPQPVKTVPSHFSPANLASDRDIELVFGKEDKERFWIGNPLDMETKVCLNLQEFVKRSNGIFGKSGTGKTFLTRILLIGLLQKSQAVNLIFDMHNEYGWAGTREGGPPVKALKQLFPSNVAVFTLDEENSRRRGVSTDFVVRIGYDEIEPEDIVLLRQTLNLTELAVEAVYQLFRKFGKNWLQSTLDLKDAEELPEGLNIHESTLNNLQRGLATIRRLPFI</sequence>
<evidence type="ECO:0000313" key="3">
    <source>
        <dbReference type="EMBL" id="GAG53459.1"/>
    </source>
</evidence>